<dbReference type="InterPro" id="IPR035500">
    <property type="entry name" value="NHR-like_dom_sf"/>
</dbReference>
<keyword evidence="4" id="KW-0805">Transcription regulation</keyword>
<evidence type="ECO:0000256" key="2">
    <source>
        <dbReference type="ARBA" id="ARBA00022771"/>
    </source>
</evidence>
<keyword evidence="2" id="KW-0863">Zinc-finger</keyword>
<comment type="caution">
    <text evidence="10">The sequence shown here is derived from an EMBL/GenBank/DDBJ whole genome shotgun (WGS) entry which is preliminary data.</text>
</comment>
<keyword evidence="5" id="KW-0238">DNA-binding</keyword>
<evidence type="ECO:0000256" key="4">
    <source>
        <dbReference type="ARBA" id="ARBA00023015"/>
    </source>
</evidence>
<dbReference type="InterPro" id="IPR050234">
    <property type="entry name" value="Nuclear_hormone_rcpt_NR1"/>
</dbReference>
<dbReference type="Gene3D" id="3.30.50.10">
    <property type="entry name" value="Erythroid Transcription Factor GATA-1, subunit A"/>
    <property type="match status" value="1"/>
</dbReference>
<dbReference type="SUPFAM" id="SSF57716">
    <property type="entry name" value="Glucocorticoid receptor-like (DNA-binding domain)"/>
    <property type="match status" value="1"/>
</dbReference>
<dbReference type="Proteomes" id="UP000663864">
    <property type="component" value="Unassembled WGS sequence"/>
</dbReference>
<dbReference type="GO" id="GO:0000122">
    <property type="term" value="P:negative regulation of transcription by RNA polymerase II"/>
    <property type="evidence" value="ECO:0007669"/>
    <property type="project" value="TreeGrafter"/>
</dbReference>
<keyword evidence="7" id="KW-0675">Receptor</keyword>
<dbReference type="Pfam" id="PF00105">
    <property type="entry name" value="zf-C4"/>
    <property type="match status" value="1"/>
</dbReference>
<dbReference type="PANTHER" id="PTHR24082:SF283">
    <property type="entry name" value="NUCLEAR HORMONE RECEPTOR HR96"/>
    <property type="match status" value="1"/>
</dbReference>
<evidence type="ECO:0000256" key="8">
    <source>
        <dbReference type="ARBA" id="ARBA00023242"/>
    </source>
</evidence>
<keyword evidence="3" id="KW-0862">Zinc</keyword>
<evidence type="ECO:0000256" key="7">
    <source>
        <dbReference type="ARBA" id="ARBA00023170"/>
    </source>
</evidence>
<dbReference type="GO" id="GO:0000978">
    <property type="term" value="F:RNA polymerase II cis-regulatory region sequence-specific DNA binding"/>
    <property type="evidence" value="ECO:0007669"/>
    <property type="project" value="TreeGrafter"/>
</dbReference>
<dbReference type="PANTHER" id="PTHR24082">
    <property type="entry name" value="NUCLEAR HORMONE RECEPTOR"/>
    <property type="match status" value="1"/>
</dbReference>
<evidence type="ECO:0000256" key="1">
    <source>
        <dbReference type="ARBA" id="ARBA00022723"/>
    </source>
</evidence>
<dbReference type="SUPFAM" id="SSF48508">
    <property type="entry name" value="Nuclear receptor ligand-binding domain"/>
    <property type="match status" value="1"/>
</dbReference>
<accession>A0A814J3C4</accession>
<evidence type="ECO:0000256" key="5">
    <source>
        <dbReference type="ARBA" id="ARBA00023125"/>
    </source>
</evidence>
<dbReference type="EMBL" id="CAJNOT010000595">
    <property type="protein sequence ID" value="CAF1030643.1"/>
    <property type="molecule type" value="Genomic_DNA"/>
</dbReference>
<organism evidence="10 11">
    <name type="scientific">Rotaria sordida</name>
    <dbReference type="NCBI Taxonomy" id="392033"/>
    <lineage>
        <taxon>Eukaryota</taxon>
        <taxon>Metazoa</taxon>
        <taxon>Spiralia</taxon>
        <taxon>Gnathifera</taxon>
        <taxon>Rotifera</taxon>
        <taxon>Eurotatoria</taxon>
        <taxon>Bdelloidea</taxon>
        <taxon>Philodinida</taxon>
        <taxon>Philodinidae</taxon>
        <taxon>Rotaria</taxon>
    </lineage>
</organism>
<evidence type="ECO:0000256" key="3">
    <source>
        <dbReference type="ARBA" id="ARBA00022833"/>
    </source>
</evidence>
<dbReference type="SMART" id="SM00399">
    <property type="entry name" value="ZnF_C4"/>
    <property type="match status" value="1"/>
</dbReference>
<dbReference type="PROSITE" id="PS00031">
    <property type="entry name" value="NUCLEAR_REC_DBD_1"/>
    <property type="match status" value="1"/>
</dbReference>
<feature type="domain" description="Nuclear receptor" evidence="9">
    <location>
        <begin position="8"/>
        <end position="84"/>
    </location>
</feature>
<reference evidence="10" key="1">
    <citation type="submission" date="2021-02" db="EMBL/GenBank/DDBJ databases">
        <authorList>
            <person name="Nowell W R."/>
        </authorList>
    </citation>
    <scope>NUCLEOTIDE SEQUENCE</scope>
</reference>
<keyword evidence="6" id="KW-0804">Transcription</keyword>
<proteinExistence type="predicted"/>
<evidence type="ECO:0000313" key="10">
    <source>
        <dbReference type="EMBL" id="CAF1030643.1"/>
    </source>
</evidence>
<evidence type="ECO:0000259" key="9">
    <source>
        <dbReference type="PROSITE" id="PS51030"/>
    </source>
</evidence>
<sequence length="367" mass="42062">MEGRNRNRSVCKICGVAASYSYYGAIACESCKVFFKRNAENQKKTLKCHFDDQCEVNRCNRHVCSACRLAKCFQVGMCTEMIRSSYPKRMEKVNTLPKSVQIKSWKDKCPQQISTLNLLEQDRSLLNSDQWTHLSNLIHCYDEHNVLPAAKDFLKELDSLHPKLRFKIDSKRILDIITIVCQTVEPFIQSNHDFASLPLHHRSIVLRGSVENVACLSTCFIMRQSGLITNSAFCNGLEITYGTLPYNLSLNLTSLLDPDVNLVKLTLALLAFCPSNCTLFNENASPSYLIDIQAFLHIQNIYAELIWKYLLYTYTFEQAVLRFSHLVKCLVATFTVRTHLQTVTNHIDVVESLVQKIEQRQMNIDDN</sequence>
<evidence type="ECO:0000313" key="11">
    <source>
        <dbReference type="Proteomes" id="UP000663864"/>
    </source>
</evidence>
<dbReference type="PROSITE" id="PS51030">
    <property type="entry name" value="NUCLEAR_REC_DBD_2"/>
    <property type="match status" value="1"/>
</dbReference>
<dbReference type="PROSITE" id="PS51257">
    <property type="entry name" value="PROKAR_LIPOPROTEIN"/>
    <property type="match status" value="1"/>
</dbReference>
<dbReference type="PRINTS" id="PR00047">
    <property type="entry name" value="STROIDFINGER"/>
</dbReference>
<name>A0A814J3C4_9BILA</name>
<dbReference type="GO" id="GO:0008270">
    <property type="term" value="F:zinc ion binding"/>
    <property type="evidence" value="ECO:0007669"/>
    <property type="project" value="UniProtKB-KW"/>
</dbReference>
<keyword evidence="8" id="KW-0539">Nucleus</keyword>
<dbReference type="GO" id="GO:0030154">
    <property type="term" value="P:cell differentiation"/>
    <property type="evidence" value="ECO:0007669"/>
    <property type="project" value="TreeGrafter"/>
</dbReference>
<protein>
    <recommendedName>
        <fullName evidence="9">Nuclear receptor domain-containing protein</fullName>
    </recommendedName>
</protein>
<gene>
    <name evidence="10" type="ORF">ZHD862_LOCUS14026</name>
</gene>
<dbReference type="GO" id="GO:0004879">
    <property type="term" value="F:nuclear receptor activity"/>
    <property type="evidence" value="ECO:0007669"/>
    <property type="project" value="TreeGrafter"/>
</dbReference>
<dbReference type="GO" id="GO:0045944">
    <property type="term" value="P:positive regulation of transcription by RNA polymerase II"/>
    <property type="evidence" value="ECO:0007669"/>
    <property type="project" value="TreeGrafter"/>
</dbReference>
<evidence type="ECO:0000256" key="6">
    <source>
        <dbReference type="ARBA" id="ARBA00023163"/>
    </source>
</evidence>
<dbReference type="InterPro" id="IPR001628">
    <property type="entry name" value="Znf_hrmn_rcpt"/>
</dbReference>
<dbReference type="InterPro" id="IPR013088">
    <property type="entry name" value="Znf_NHR/GATA"/>
</dbReference>
<dbReference type="AlphaFoldDB" id="A0A814J3C4"/>
<keyword evidence="1" id="KW-0479">Metal-binding</keyword>